<protein>
    <submittedName>
        <fullName evidence="5">DeoR family transcriptional regulator</fullName>
    </submittedName>
</protein>
<dbReference type="InterPro" id="IPR036390">
    <property type="entry name" value="WH_DNA-bd_sf"/>
</dbReference>
<evidence type="ECO:0000313" key="5">
    <source>
        <dbReference type="EMBL" id="PPE65008.1"/>
    </source>
</evidence>
<gene>
    <name evidence="5" type="ORF">C1704_16620</name>
</gene>
<evidence type="ECO:0000259" key="4">
    <source>
        <dbReference type="PROSITE" id="PS51000"/>
    </source>
</evidence>
<dbReference type="Gene3D" id="1.10.10.10">
    <property type="entry name" value="Winged helix-like DNA-binding domain superfamily/Winged helix DNA-binding domain"/>
    <property type="match status" value="1"/>
</dbReference>
<dbReference type="InterPro" id="IPR014036">
    <property type="entry name" value="DeoR-like_C"/>
</dbReference>
<dbReference type="SUPFAM" id="SSF46785">
    <property type="entry name" value="Winged helix' DNA-binding domain"/>
    <property type="match status" value="1"/>
</dbReference>
<feature type="domain" description="HTH deoR-type" evidence="4">
    <location>
        <begin position="6"/>
        <end position="61"/>
    </location>
</feature>
<dbReference type="Pfam" id="PF08220">
    <property type="entry name" value="HTH_DeoR"/>
    <property type="match status" value="1"/>
</dbReference>
<dbReference type="AlphaFoldDB" id="A0A2S5SQI1"/>
<dbReference type="OrthoDB" id="9814815at2"/>
<dbReference type="PANTHER" id="PTHR30363">
    <property type="entry name" value="HTH-TYPE TRANSCRIPTIONAL REGULATOR SRLR-RELATED"/>
    <property type="match status" value="1"/>
</dbReference>
<keyword evidence="2" id="KW-0805">Transcription regulation</keyword>
<reference evidence="5 6" key="1">
    <citation type="submission" date="2018-02" db="EMBL/GenBank/DDBJ databases">
        <title>Reclassifiation of [Polyangium] brachysporum DSM 7029 as Guopingzhaonella breviflexa gen. nov., sp. nov., a member of the family Comamonadaceae.</title>
        <authorList>
            <person name="Tang B."/>
        </authorList>
    </citation>
    <scope>NUCLEOTIDE SEQUENCE [LARGE SCALE GENOMIC DNA]</scope>
    <source>
        <strain evidence="5 6">BCRC 80649</strain>
    </source>
</reference>
<evidence type="ECO:0000256" key="2">
    <source>
        <dbReference type="ARBA" id="ARBA00023015"/>
    </source>
</evidence>
<comment type="caution">
    <text evidence="5">The sequence shown here is derived from an EMBL/GenBank/DDBJ whole genome shotgun (WGS) entry which is preliminary data.</text>
</comment>
<dbReference type="InterPro" id="IPR001034">
    <property type="entry name" value="DeoR_HTH"/>
</dbReference>
<dbReference type="SUPFAM" id="SSF100950">
    <property type="entry name" value="NagB/RpiA/CoA transferase-like"/>
    <property type="match status" value="1"/>
</dbReference>
<dbReference type="SMART" id="SM01134">
    <property type="entry name" value="DeoRC"/>
    <property type="match status" value="1"/>
</dbReference>
<dbReference type="PROSITE" id="PS51000">
    <property type="entry name" value="HTH_DEOR_2"/>
    <property type="match status" value="1"/>
</dbReference>
<keyword evidence="3" id="KW-0804">Transcription</keyword>
<dbReference type="SMART" id="SM00420">
    <property type="entry name" value="HTH_DEOR"/>
    <property type="match status" value="1"/>
</dbReference>
<dbReference type="InterPro" id="IPR037171">
    <property type="entry name" value="NagB/RpiA_transferase-like"/>
</dbReference>
<dbReference type="PRINTS" id="PR00037">
    <property type="entry name" value="HTHLACR"/>
</dbReference>
<accession>A0A2S5SQI1</accession>
<organism evidence="5 6">
    <name type="scientific">Caldimonas caldifontis</name>
    <dbReference type="NCBI Taxonomy" id="1452508"/>
    <lineage>
        <taxon>Bacteria</taxon>
        <taxon>Pseudomonadati</taxon>
        <taxon>Pseudomonadota</taxon>
        <taxon>Betaproteobacteria</taxon>
        <taxon>Burkholderiales</taxon>
        <taxon>Sphaerotilaceae</taxon>
        <taxon>Caldimonas</taxon>
    </lineage>
</organism>
<dbReference type="InterPro" id="IPR036388">
    <property type="entry name" value="WH-like_DNA-bd_sf"/>
</dbReference>
<dbReference type="EMBL" id="PSNX01000018">
    <property type="protein sequence ID" value="PPE65008.1"/>
    <property type="molecule type" value="Genomic_DNA"/>
</dbReference>
<proteinExistence type="predicted"/>
<evidence type="ECO:0000256" key="1">
    <source>
        <dbReference type="ARBA" id="ARBA00022491"/>
    </source>
</evidence>
<name>A0A2S5SQI1_9BURK</name>
<sequence>MLLSDLSERDRHILDLVREQGFVGIDDLSRRFDVTPQTIRRGVNGLCERGLLRRVHGGVEAPAVQGNLPYQRRQVQHLEAKRRIAAAVAAFIPDGSSVSIGLGTTPEQVALALRDHQDLKVITNSLNVANALAGCAGITLTLAGGTLRPSDLDIVGPAAAQCFAAYKTDYAVFGVGGIDKDGSLLEFEVDEVTARMAMAAHTRASLLVADVSKFGRNALARGGRLDAIDHLFTDASPPADYAALWAGGVPVLHVVGGAQ</sequence>
<dbReference type="RefSeq" id="WP_104303860.1">
    <property type="nucleotide sequence ID" value="NZ_PSNX01000018.1"/>
</dbReference>
<evidence type="ECO:0000256" key="3">
    <source>
        <dbReference type="ARBA" id="ARBA00023163"/>
    </source>
</evidence>
<dbReference type="PANTHER" id="PTHR30363:SF4">
    <property type="entry name" value="GLYCEROL-3-PHOSPHATE REGULON REPRESSOR"/>
    <property type="match status" value="1"/>
</dbReference>
<dbReference type="Pfam" id="PF00455">
    <property type="entry name" value="DeoRC"/>
    <property type="match status" value="1"/>
</dbReference>
<dbReference type="InterPro" id="IPR050313">
    <property type="entry name" value="Carb_Metab_HTH_regulators"/>
</dbReference>
<dbReference type="Gene3D" id="3.30.750.70">
    <property type="entry name" value="4-hydroxybutyrate coenzyme like domains"/>
    <property type="match status" value="1"/>
</dbReference>
<dbReference type="GO" id="GO:0003700">
    <property type="term" value="F:DNA-binding transcription factor activity"/>
    <property type="evidence" value="ECO:0007669"/>
    <property type="project" value="InterPro"/>
</dbReference>
<evidence type="ECO:0000313" key="6">
    <source>
        <dbReference type="Proteomes" id="UP000238605"/>
    </source>
</evidence>
<keyword evidence="1" id="KW-0678">Repressor</keyword>
<dbReference type="Proteomes" id="UP000238605">
    <property type="component" value="Unassembled WGS sequence"/>
</dbReference>
<keyword evidence="6" id="KW-1185">Reference proteome</keyword>